<dbReference type="PROSITE" id="PS00973">
    <property type="entry name" value="USP_2"/>
    <property type="match status" value="1"/>
</dbReference>
<organism evidence="10 11">
    <name type="scientific">Cystoisospora suis</name>
    <dbReference type="NCBI Taxonomy" id="483139"/>
    <lineage>
        <taxon>Eukaryota</taxon>
        <taxon>Sar</taxon>
        <taxon>Alveolata</taxon>
        <taxon>Apicomplexa</taxon>
        <taxon>Conoidasida</taxon>
        <taxon>Coccidia</taxon>
        <taxon>Eucoccidiorida</taxon>
        <taxon>Eimeriorina</taxon>
        <taxon>Sarcocystidae</taxon>
        <taxon>Cystoisospora</taxon>
    </lineage>
</organism>
<feature type="compositionally biased region" description="Basic and acidic residues" evidence="8">
    <location>
        <begin position="740"/>
        <end position="753"/>
    </location>
</feature>
<dbReference type="RefSeq" id="XP_067921592.1">
    <property type="nucleotide sequence ID" value="XM_068066430.1"/>
</dbReference>
<comment type="similarity">
    <text evidence="2">Belongs to the peptidase C19 family.</text>
</comment>
<sequence length="1379" mass="147099">MASAFSPAATAASYDASSSSSRVHPPLESSALLDSSIGIESDNRGQLCVQRALRRHRGAAEQTERKTAINASDNSLSFDARILAREKNVRVKGGGLSGGADNRRRGPRQQQHRFETRAQEDGCEPPLNSPSVAAPSYGGAAPLPGRQLQQKVVPQTPQLLGGVENICTEARESVAASVWRHVPESVYSSQKGTDAARRGFRVSSALGTSFADGAAVSPGSHRDTSLSGLDGSAAPRVEERRDPGGPVSELSGENKEGQQEVPWKRGHEMIECSTQQSSTSISSFPGIPELRVNPMPSSWPSPEVGISSADTAAEIREVSSTSKEENTETDRVSASPYGTAKHLGVPPVIQSSNCALAELREWGAADSRGAAFKDEMVRGQETGRVPGAAASSTVVISEATPAEGEASGVRVRASQGPYGGGGVLSPPLSAVTPPGVSSVSRHYDQNPVPVEGSLTFSVAQIVPYGVTSSSQISSFPQHEGRLSTGTGVAPLAGEALACAPRTWAQRVAESERAGKEDIRATDRRRTLEQKGDALRETPQVVGNASGEQASSALKFQRPLLHSSVSPVTLPRMVLVDTAREMVATAGTACAASTTSPARHGLGSDGSFIPFSVLGSSVPPVCPASVRASAASPLLSPIASLPPSPVSRSPSYSGSAGCVMPPLPSCWSRGPSAAVKQAPSGSPWKGLSSGKTSESVRSEDASSSRSGRGTRIPGRDETTGGARAVQCEGVQSATADGMPVTDRDLHERADRGTIPVRRENEPVFVRQQALEEKGREAGRGVGEAKLSREDDRLRCEAGPEREAGEETKEQRRGEEETKGAQKLFYLLNAVLDRAASMERARSCTTKTTAVDTTKQGAIRLPLLNLQVTASAAFSFCPPGLLNTHNNCYLNAVFQALLPIWLSLCPVFVHPPCCSLQGGEGATCSTEGRAWDAWSGGGFTEARTSLGDLFLDADTSLSHLNSRFPFWSALGKACRLILGDRRVIPGQPDGTAPVVDVGGIFRSLLYKDHHGKEMARVAEVGWGRQADASEFLLLLLSGLHEECKWQSRRGRAASELNAEGGATTLGEDDGFVDIGKNRKKVIQRVIGTEEDSLIYRLFGGRLRAVCVDPRTGSKLSDNTEFFLLLSCSVLPHLRSLEAVLDHHFADRDVEPSSVGSHSRRGSDDASRQKRGGAPKSTGKRPKQRVISRIDSAPPVLVILLQRFSFDRQRQQATKVSHLVDLSETLTLRSNWLVQKTAMDSGAGDPGDQLNRENCEDGSSSLSDKQKTYSLTGVVCHKGFELDSGHYTAATRVISAALSNRASQHVGTVTSNQLNQRFNGAHSEKGDSWVVCDDSHCIRRPFSHVRAMEGHYLLFFVNRGWQVNTDPSVPFLQARKWVGERM</sequence>
<dbReference type="PROSITE" id="PS50235">
    <property type="entry name" value="USP_3"/>
    <property type="match status" value="1"/>
</dbReference>
<dbReference type="EC" id="3.4.19.12" evidence="3"/>
<comment type="caution">
    <text evidence="10">The sequence shown here is derived from an EMBL/GenBank/DDBJ whole genome shotgun (WGS) entry which is preliminary data.</text>
</comment>
<evidence type="ECO:0000256" key="6">
    <source>
        <dbReference type="ARBA" id="ARBA00022801"/>
    </source>
</evidence>
<dbReference type="VEuPathDB" id="ToxoDB:CSUI_006266"/>
<feature type="compositionally biased region" description="Basic and acidic residues" evidence="8">
    <location>
        <begin position="317"/>
        <end position="331"/>
    </location>
</feature>
<feature type="region of interest" description="Disordered" evidence="8">
    <location>
        <begin position="509"/>
        <end position="530"/>
    </location>
</feature>
<dbReference type="Gene3D" id="3.90.70.10">
    <property type="entry name" value="Cysteine proteinases"/>
    <property type="match status" value="1"/>
</dbReference>
<gene>
    <name evidence="10" type="ORF">CSUI_006266</name>
</gene>
<feature type="domain" description="USP" evidence="9">
    <location>
        <begin position="877"/>
        <end position="1356"/>
    </location>
</feature>
<feature type="region of interest" description="Disordered" evidence="8">
    <location>
        <begin position="1236"/>
        <end position="1261"/>
    </location>
</feature>
<dbReference type="InterPro" id="IPR001394">
    <property type="entry name" value="Peptidase_C19_UCH"/>
</dbReference>
<name>A0A2C6KHD6_9APIC</name>
<evidence type="ECO:0000256" key="1">
    <source>
        <dbReference type="ARBA" id="ARBA00000707"/>
    </source>
</evidence>
<keyword evidence="11" id="KW-1185">Reference proteome</keyword>
<dbReference type="InterPro" id="IPR050164">
    <property type="entry name" value="Peptidase_C19"/>
</dbReference>
<reference evidence="10 11" key="1">
    <citation type="journal article" date="2017" name="Int. J. Parasitol.">
        <title>The genome of the protozoan parasite Cystoisospora suis and a reverse vaccinology approach to identify vaccine candidates.</title>
        <authorList>
            <person name="Palmieri N."/>
            <person name="Shrestha A."/>
            <person name="Ruttkowski B."/>
            <person name="Beck T."/>
            <person name="Vogl C."/>
            <person name="Tomley F."/>
            <person name="Blake D.P."/>
            <person name="Joachim A."/>
        </authorList>
    </citation>
    <scope>NUCLEOTIDE SEQUENCE [LARGE SCALE GENOMIC DNA]</scope>
    <source>
        <strain evidence="10 11">Wien I</strain>
    </source>
</reference>
<dbReference type="PANTHER" id="PTHR24006">
    <property type="entry name" value="UBIQUITIN CARBOXYL-TERMINAL HYDROLASE"/>
    <property type="match status" value="1"/>
</dbReference>
<dbReference type="SUPFAM" id="SSF54001">
    <property type="entry name" value="Cysteine proteinases"/>
    <property type="match status" value="1"/>
</dbReference>
<dbReference type="InterPro" id="IPR038765">
    <property type="entry name" value="Papain-like_cys_pep_sf"/>
</dbReference>
<feature type="compositionally biased region" description="Low complexity" evidence="8">
    <location>
        <begin position="1"/>
        <end position="21"/>
    </location>
</feature>
<evidence type="ECO:0000256" key="3">
    <source>
        <dbReference type="ARBA" id="ARBA00012759"/>
    </source>
</evidence>
<keyword evidence="4" id="KW-0645">Protease</keyword>
<dbReference type="GO" id="GO:0005829">
    <property type="term" value="C:cytosol"/>
    <property type="evidence" value="ECO:0007669"/>
    <property type="project" value="TreeGrafter"/>
</dbReference>
<proteinExistence type="inferred from homology"/>
<dbReference type="InterPro" id="IPR028889">
    <property type="entry name" value="USP"/>
</dbReference>
<dbReference type="InterPro" id="IPR018200">
    <property type="entry name" value="USP_CS"/>
</dbReference>
<feature type="compositionally biased region" description="Basic and acidic residues" evidence="8">
    <location>
        <begin position="252"/>
        <end position="262"/>
    </location>
</feature>
<feature type="region of interest" description="Disordered" evidence="8">
    <location>
        <begin position="1146"/>
        <end position="1184"/>
    </location>
</feature>
<dbReference type="GO" id="GO:0004843">
    <property type="term" value="F:cysteine-type deubiquitinase activity"/>
    <property type="evidence" value="ECO:0007669"/>
    <property type="project" value="UniProtKB-EC"/>
</dbReference>
<evidence type="ECO:0000256" key="7">
    <source>
        <dbReference type="ARBA" id="ARBA00022807"/>
    </source>
</evidence>
<evidence type="ECO:0000313" key="11">
    <source>
        <dbReference type="Proteomes" id="UP000221165"/>
    </source>
</evidence>
<feature type="region of interest" description="Disordered" evidence="8">
    <location>
        <begin position="669"/>
        <end position="753"/>
    </location>
</feature>
<dbReference type="PANTHER" id="PTHR24006:SF758">
    <property type="entry name" value="UBIQUITIN CARBOXYL-TERMINAL HYDROLASE 36"/>
    <property type="match status" value="1"/>
</dbReference>
<feature type="region of interest" description="Disordered" evidence="8">
    <location>
        <begin position="317"/>
        <end position="339"/>
    </location>
</feature>
<feature type="region of interest" description="Disordered" evidence="8">
    <location>
        <begin position="90"/>
        <end position="134"/>
    </location>
</feature>
<feature type="region of interest" description="Disordered" evidence="8">
    <location>
        <begin position="1"/>
        <end position="28"/>
    </location>
</feature>
<dbReference type="CDD" id="cd02257">
    <property type="entry name" value="Peptidase_C19"/>
    <property type="match status" value="1"/>
</dbReference>
<accession>A0A2C6KHD6</accession>
<comment type="catalytic activity">
    <reaction evidence="1">
        <text>Thiol-dependent hydrolysis of ester, thioester, amide, peptide and isopeptide bonds formed by the C-terminal Gly of ubiquitin (a 76-residue protein attached to proteins as an intracellular targeting signal).</text>
        <dbReference type="EC" id="3.4.19.12"/>
    </reaction>
</comment>
<evidence type="ECO:0000256" key="8">
    <source>
        <dbReference type="SAM" id="MobiDB-lite"/>
    </source>
</evidence>
<dbReference type="GeneID" id="94429641"/>
<evidence type="ECO:0000256" key="2">
    <source>
        <dbReference type="ARBA" id="ARBA00009085"/>
    </source>
</evidence>
<dbReference type="GO" id="GO:0005634">
    <property type="term" value="C:nucleus"/>
    <property type="evidence" value="ECO:0007669"/>
    <property type="project" value="TreeGrafter"/>
</dbReference>
<evidence type="ECO:0000259" key="9">
    <source>
        <dbReference type="PROSITE" id="PS50235"/>
    </source>
</evidence>
<dbReference type="Proteomes" id="UP000221165">
    <property type="component" value="Unassembled WGS sequence"/>
</dbReference>
<dbReference type="OrthoDB" id="429671at2759"/>
<protein>
    <recommendedName>
        <fullName evidence="3">ubiquitinyl hydrolase 1</fullName>
        <ecNumber evidence="3">3.4.19.12</ecNumber>
    </recommendedName>
</protein>
<feature type="compositionally biased region" description="Basic residues" evidence="8">
    <location>
        <begin position="1166"/>
        <end position="1183"/>
    </location>
</feature>
<keyword evidence="7" id="KW-0788">Thiol protease</keyword>
<evidence type="ECO:0000256" key="4">
    <source>
        <dbReference type="ARBA" id="ARBA00022670"/>
    </source>
</evidence>
<dbReference type="Pfam" id="PF00443">
    <property type="entry name" value="UCH"/>
    <property type="match status" value="1"/>
</dbReference>
<keyword evidence="6 10" id="KW-0378">Hydrolase</keyword>
<keyword evidence="5" id="KW-0833">Ubl conjugation pathway</keyword>
<evidence type="ECO:0000313" key="10">
    <source>
        <dbReference type="EMBL" id="PHJ19900.1"/>
    </source>
</evidence>
<feature type="region of interest" description="Disordered" evidence="8">
    <location>
        <begin position="773"/>
        <end position="815"/>
    </location>
</feature>
<feature type="compositionally biased region" description="Basic and acidic residues" evidence="8">
    <location>
        <begin position="784"/>
        <end position="815"/>
    </location>
</feature>
<dbReference type="EMBL" id="MIGC01003134">
    <property type="protein sequence ID" value="PHJ19900.1"/>
    <property type="molecule type" value="Genomic_DNA"/>
</dbReference>
<dbReference type="GO" id="GO:0006508">
    <property type="term" value="P:proteolysis"/>
    <property type="evidence" value="ECO:0007669"/>
    <property type="project" value="UniProtKB-KW"/>
</dbReference>
<dbReference type="GO" id="GO:0016579">
    <property type="term" value="P:protein deubiquitination"/>
    <property type="evidence" value="ECO:0007669"/>
    <property type="project" value="InterPro"/>
</dbReference>
<feature type="region of interest" description="Disordered" evidence="8">
    <location>
        <begin position="210"/>
        <end position="262"/>
    </location>
</feature>
<evidence type="ECO:0000256" key="5">
    <source>
        <dbReference type="ARBA" id="ARBA00022786"/>
    </source>
</evidence>